<dbReference type="PIRSF" id="PIRSF001589">
    <property type="entry name" value="Asn_synthetase_glu-h"/>
    <property type="match status" value="1"/>
</dbReference>
<proteinExistence type="inferred from homology"/>
<dbReference type="SUPFAM" id="SSF52402">
    <property type="entry name" value="Adenine nucleotide alpha hydrolases-like"/>
    <property type="match status" value="1"/>
</dbReference>
<evidence type="ECO:0000256" key="2">
    <source>
        <dbReference type="ARBA" id="ARBA00005752"/>
    </source>
</evidence>
<evidence type="ECO:0000259" key="8">
    <source>
        <dbReference type="PROSITE" id="PS51278"/>
    </source>
</evidence>
<evidence type="ECO:0000256" key="1">
    <source>
        <dbReference type="ARBA" id="ARBA00005187"/>
    </source>
</evidence>
<sequence length="642" mass="71030">MSGFTGYSGSVAEGESLLAHMTGAITQRGPGVQTRFISGSAGLSCVTGQDDHPGLMTFEAGQMTIALHGRIFNADELRDNLRARGQRFATTNDAELVLQLYAHMGEACLPLLNGDFSFALWDEPRRRMVFARDRIGARPLFYTTRGGVLYFASQVKALLQVPGVEARLDPFALDQIFTLWAPIAPRTSFVDIHELEPASVMIAEPGKTTIRPYWQFSFPPIDHPQPVRSEAEAVEELHALLTDAVRLRMRGDTEIGAYLSGGLDSSLVSALVADKTAGKLKTFSVNFDSAEHDESAYQRLMVEALNSEHRSLLCGKGDIARVFPEVIRCTEQPIIRTAPAPLHSLAGFVYETGMKVVLTGEGADEIFAGYDLFKEARLRRFCARQPTSRIRPHLFFKLYPYLPNLQQQSVEFLSAFFHVGEGQLDDPLFSHRPRFKTTSGAKLFYSGQLRAQLKGYDATDDLAGRLPEEFGAWHPLHQAQYLETRFLLPGYILPCQGERMTTAQGIDARFPFLDPRIIEFASRLPPEMKLKGLSEKHIIRKMAQDLVPPAILDRPKQPYRAPDSQAFTGSGNLDYVKEALGEKSIAASGLFNASAVAKLQQKCQAGATTGFRDNAAFVGILSTQLWHQAFAGQDQGRARPDD</sequence>
<comment type="caution">
    <text evidence="9">The sequence shown here is derived from an EMBL/GenBank/DDBJ whole genome shotgun (WGS) entry which is preliminary data.</text>
</comment>
<organism evidence="9 10">
    <name type="scientific">Aquamicrobium segne</name>
    <dbReference type="NCBI Taxonomy" id="469547"/>
    <lineage>
        <taxon>Bacteria</taxon>
        <taxon>Pseudomonadati</taxon>
        <taxon>Pseudomonadota</taxon>
        <taxon>Alphaproteobacteria</taxon>
        <taxon>Hyphomicrobiales</taxon>
        <taxon>Phyllobacteriaceae</taxon>
        <taxon>Aquamicrobium</taxon>
    </lineage>
</organism>
<evidence type="ECO:0000313" key="9">
    <source>
        <dbReference type="EMBL" id="MFC5384826.1"/>
    </source>
</evidence>
<comment type="pathway">
    <text evidence="1">Amino-acid biosynthesis; L-asparagine biosynthesis; L-asparagine from L-aspartate (L-Gln route): step 1/1.</text>
</comment>
<dbReference type="SUPFAM" id="SSF56235">
    <property type="entry name" value="N-terminal nucleophile aminohydrolases (Ntn hydrolases)"/>
    <property type="match status" value="1"/>
</dbReference>
<reference evidence="10" key="1">
    <citation type="journal article" date="2019" name="Int. J. Syst. Evol. Microbiol.">
        <title>The Global Catalogue of Microorganisms (GCM) 10K type strain sequencing project: providing services to taxonomists for standard genome sequencing and annotation.</title>
        <authorList>
            <consortium name="The Broad Institute Genomics Platform"/>
            <consortium name="The Broad Institute Genome Sequencing Center for Infectious Disease"/>
            <person name="Wu L."/>
            <person name="Ma J."/>
        </authorList>
    </citation>
    <scope>NUCLEOTIDE SEQUENCE [LARGE SCALE GENOMIC DNA]</scope>
    <source>
        <strain evidence="10">CGMCC 4.1415</strain>
    </source>
</reference>
<evidence type="ECO:0000256" key="4">
    <source>
        <dbReference type="ARBA" id="ARBA00022741"/>
    </source>
</evidence>
<dbReference type="InterPro" id="IPR017932">
    <property type="entry name" value="GATase_2_dom"/>
</dbReference>
<dbReference type="RefSeq" id="WP_378227676.1">
    <property type="nucleotide sequence ID" value="NZ_JBHSLL010000010.1"/>
</dbReference>
<gene>
    <name evidence="9" type="primary">asnB</name>
    <name evidence="9" type="ORF">ACFPLB_02480</name>
</gene>
<dbReference type="InterPro" id="IPR006426">
    <property type="entry name" value="Asn_synth_AEB"/>
</dbReference>
<evidence type="ECO:0000256" key="7">
    <source>
        <dbReference type="ARBA" id="ARBA00048741"/>
    </source>
</evidence>
<dbReference type="PANTHER" id="PTHR43284:SF1">
    <property type="entry name" value="ASPARAGINE SYNTHETASE"/>
    <property type="match status" value="1"/>
</dbReference>
<dbReference type="Pfam" id="PF13537">
    <property type="entry name" value="GATase_7"/>
    <property type="match status" value="1"/>
</dbReference>
<dbReference type="PROSITE" id="PS51278">
    <property type="entry name" value="GATASE_TYPE_2"/>
    <property type="match status" value="1"/>
</dbReference>
<keyword evidence="9" id="KW-0436">Ligase</keyword>
<evidence type="ECO:0000313" key="10">
    <source>
        <dbReference type="Proteomes" id="UP001596016"/>
    </source>
</evidence>
<evidence type="ECO:0000256" key="6">
    <source>
        <dbReference type="ARBA" id="ARBA00022962"/>
    </source>
</evidence>
<accession>A0ABW0GVE3</accession>
<dbReference type="InterPro" id="IPR033738">
    <property type="entry name" value="AsnB_N"/>
</dbReference>
<comment type="similarity">
    <text evidence="2">Belongs to the asparagine synthetase family.</text>
</comment>
<dbReference type="CDD" id="cd00712">
    <property type="entry name" value="AsnB"/>
    <property type="match status" value="1"/>
</dbReference>
<dbReference type="InterPro" id="IPR029055">
    <property type="entry name" value="Ntn_hydrolases_N"/>
</dbReference>
<dbReference type="Proteomes" id="UP001596016">
    <property type="component" value="Unassembled WGS sequence"/>
</dbReference>
<dbReference type="GO" id="GO:0004066">
    <property type="term" value="F:asparagine synthase (glutamine-hydrolyzing) activity"/>
    <property type="evidence" value="ECO:0007669"/>
    <property type="project" value="UniProtKB-EC"/>
</dbReference>
<keyword evidence="10" id="KW-1185">Reference proteome</keyword>
<dbReference type="CDD" id="cd01991">
    <property type="entry name" value="Asn_synthase_B_C"/>
    <property type="match status" value="1"/>
</dbReference>
<keyword evidence="6" id="KW-0315">Glutamine amidotransferase</keyword>
<dbReference type="EC" id="6.3.5.4" evidence="3"/>
<feature type="domain" description="Glutamine amidotransferase type-2" evidence="8">
    <location>
        <begin position="1"/>
        <end position="206"/>
    </location>
</feature>
<dbReference type="InterPro" id="IPR051786">
    <property type="entry name" value="ASN_synthetase/amidase"/>
</dbReference>
<dbReference type="NCBIfam" id="TIGR01536">
    <property type="entry name" value="asn_synth_AEB"/>
    <property type="match status" value="1"/>
</dbReference>
<dbReference type="InterPro" id="IPR001962">
    <property type="entry name" value="Asn_synthase"/>
</dbReference>
<evidence type="ECO:0000256" key="5">
    <source>
        <dbReference type="ARBA" id="ARBA00022840"/>
    </source>
</evidence>
<dbReference type="Gene3D" id="3.60.20.10">
    <property type="entry name" value="Glutamine Phosphoribosylpyrophosphate, subunit 1, domain 1"/>
    <property type="match status" value="1"/>
</dbReference>
<dbReference type="InterPro" id="IPR014729">
    <property type="entry name" value="Rossmann-like_a/b/a_fold"/>
</dbReference>
<dbReference type="Gene3D" id="3.40.50.620">
    <property type="entry name" value="HUPs"/>
    <property type="match status" value="2"/>
</dbReference>
<dbReference type="Pfam" id="PF00733">
    <property type="entry name" value="Asn_synthase"/>
    <property type="match status" value="1"/>
</dbReference>
<evidence type="ECO:0000256" key="3">
    <source>
        <dbReference type="ARBA" id="ARBA00012737"/>
    </source>
</evidence>
<comment type="catalytic activity">
    <reaction evidence="7">
        <text>L-aspartate + L-glutamine + ATP + H2O = L-asparagine + L-glutamate + AMP + diphosphate + H(+)</text>
        <dbReference type="Rhea" id="RHEA:12228"/>
        <dbReference type="ChEBI" id="CHEBI:15377"/>
        <dbReference type="ChEBI" id="CHEBI:15378"/>
        <dbReference type="ChEBI" id="CHEBI:29985"/>
        <dbReference type="ChEBI" id="CHEBI:29991"/>
        <dbReference type="ChEBI" id="CHEBI:30616"/>
        <dbReference type="ChEBI" id="CHEBI:33019"/>
        <dbReference type="ChEBI" id="CHEBI:58048"/>
        <dbReference type="ChEBI" id="CHEBI:58359"/>
        <dbReference type="ChEBI" id="CHEBI:456215"/>
        <dbReference type="EC" id="6.3.5.4"/>
    </reaction>
</comment>
<keyword evidence="5" id="KW-0067">ATP-binding</keyword>
<dbReference type="PANTHER" id="PTHR43284">
    <property type="entry name" value="ASPARAGINE SYNTHETASE (GLUTAMINE-HYDROLYZING)"/>
    <property type="match status" value="1"/>
</dbReference>
<keyword evidence="4" id="KW-0547">Nucleotide-binding</keyword>
<name>A0ABW0GVE3_9HYPH</name>
<dbReference type="EMBL" id="JBHSLL010000010">
    <property type="protein sequence ID" value="MFC5384826.1"/>
    <property type="molecule type" value="Genomic_DNA"/>
</dbReference>
<protein>
    <recommendedName>
        <fullName evidence="3">asparagine synthase (glutamine-hydrolyzing)</fullName>
        <ecNumber evidence="3">6.3.5.4</ecNumber>
    </recommendedName>
</protein>